<keyword evidence="4" id="KW-1133">Transmembrane helix</keyword>
<sequence>MFARDTAVRTLPPAAEVPEEGYEEPFPLVAIEAPVLTGTALRVMLAVADSPLVGPVRSTLLRGNRIPQILEEVFVPERASFQPNTVGWPTERGLADGRLVELGGGEYELAPVELAAAATALSPSFAAASSSGAGQAPASTDATPRRHTAADFYRAYASGATTPAEVAERIIAAVAASETQNPPMRFFIAFDPERIRQLAAASTARWAAGTQLSPLDGVPFAVKDCVDALPYPTTAGTAFMAGWRTPVRSLAGVQALQDAGALLLGKTTLHEIGLGTTGLNLVTGTARNPHSPAHHTGGSSSGSAAVVAAGLCPFALGTDGGGSMRVPAACCGVVGLKPTHDRAVPPIDQTVAVTGPIGGTVQDTALMYALMANTGHPPGGHPAGGMHPPAVALPAALGRGASGGGGAAGGKLLAGLKAGIFWAWFDLAAAPVAEACRAAVSLLEARGLEVVSLELPELALLRAAHSCTIISEMKNNMNAALQHGPTRRSMNAETRASLAMAGGGLEASHYVQAQKICMRKFVGIFLPNSAFVSMGFEHGIANMYLIPLSMCLGSGISVGTFITKNLIPATLSNLIGGVVFVGGAYACSFGTPAHAVADMWDAALSTCLPSSRRQLTPSLSTGALPSVNGRHHSRQEQSSDESLHAAHGAIANGSRYAV</sequence>
<proteinExistence type="inferred from homology"/>
<evidence type="ECO:0000256" key="2">
    <source>
        <dbReference type="ARBA" id="ARBA00009199"/>
    </source>
</evidence>
<protein>
    <submittedName>
        <fullName evidence="8">Fatty acid amide hydrolase-like</fullName>
    </submittedName>
</protein>
<evidence type="ECO:0000259" key="7">
    <source>
        <dbReference type="Pfam" id="PF01425"/>
    </source>
</evidence>
<comment type="subcellular location">
    <subcellularLocation>
        <location evidence="1">Membrane</location>
        <topology evidence="1">Multi-pass membrane protein</topology>
    </subcellularLocation>
</comment>
<feature type="compositionally biased region" description="Basic and acidic residues" evidence="6">
    <location>
        <begin position="634"/>
        <end position="644"/>
    </location>
</feature>
<dbReference type="InterPro" id="IPR036928">
    <property type="entry name" value="AS_sf"/>
</dbReference>
<dbReference type="Gene3D" id="1.20.1080.10">
    <property type="entry name" value="Glycerol uptake facilitator protein"/>
    <property type="match status" value="1"/>
</dbReference>
<dbReference type="InterPro" id="IPR023631">
    <property type="entry name" value="Amidase_dom"/>
</dbReference>
<evidence type="ECO:0000256" key="1">
    <source>
        <dbReference type="ARBA" id="ARBA00004141"/>
    </source>
</evidence>
<dbReference type="InterPro" id="IPR020556">
    <property type="entry name" value="Amidase_CS"/>
</dbReference>
<dbReference type="Pfam" id="PF01425">
    <property type="entry name" value="Amidase"/>
    <property type="match status" value="1"/>
</dbReference>
<evidence type="ECO:0000256" key="6">
    <source>
        <dbReference type="SAM" id="MobiDB-lite"/>
    </source>
</evidence>
<keyword evidence="9" id="KW-1185">Reference proteome</keyword>
<dbReference type="PANTHER" id="PTHR11895:SF67">
    <property type="entry name" value="AMIDASE DOMAIN-CONTAINING PROTEIN"/>
    <property type="match status" value="1"/>
</dbReference>
<dbReference type="AlphaFoldDB" id="A0A2P6V2Z4"/>
<dbReference type="PANTHER" id="PTHR11895">
    <property type="entry name" value="TRANSAMIDASE"/>
    <property type="match status" value="1"/>
</dbReference>
<name>A0A2P6V2Z4_9CHLO</name>
<feature type="region of interest" description="Disordered" evidence="6">
    <location>
        <begin position="619"/>
        <end position="644"/>
    </location>
</feature>
<feature type="domain" description="Amidase" evidence="7">
    <location>
        <begin position="173"/>
        <end position="481"/>
    </location>
</feature>
<dbReference type="Proteomes" id="UP000239649">
    <property type="component" value="Unassembled WGS sequence"/>
</dbReference>
<dbReference type="InterPro" id="IPR023271">
    <property type="entry name" value="Aquaporin-like"/>
</dbReference>
<comment type="caution">
    <text evidence="8">The sequence shown here is derived from an EMBL/GenBank/DDBJ whole genome shotgun (WGS) entry which is preliminary data.</text>
</comment>
<dbReference type="SUPFAM" id="SSF75304">
    <property type="entry name" value="Amidase signature (AS) enzymes"/>
    <property type="match status" value="1"/>
</dbReference>
<dbReference type="GO" id="GO:0022857">
    <property type="term" value="F:transmembrane transporter activity"/>
    <property type="evidence" value="ECO:0007669"/>
    <property type="project" value="InterPro"/>
</dbReference>
<dbReference type="PROSITE" id="PS00571">
    <property type="entry name" value="AMIDASES"/>
    <property type="match status" value="1"/>
</dbReference>
<dbReference type="InterPro" id="IPR000292">
    <property type="entry name" value="For/NO2_transpt"/>
</dbReference>
<organism evidence="8 9">
    <name type="scientific">Micractinium conductrix</name>
    <dbReference type="NCBI Taxonomy" id="554055"/>
    <lineage>
        <taxon>Eukaryota</taxon>
        <taxon>Viridiplantae</taxon>
        <taxon>Chlorophyta</taxon>
        <taxon>core chlorophytes</taxon>
        <taxon>Trebouxiophyceae</taxon>
        <taxon>Chlorellales</taxon>
        <taxon>Chlorellaceae</taxon>
        <taxon>Chlorella clade</taxon>
        <taxon>Micractinium</taxon>
    </lineage>
</organism>
<dbReference type="GO" id="GO:0016020">
    <property type="term" value="C:membrane"/>
    <property type="evidence" value="ECO:0007669"/>
    <property type="project" value="UniProtKB-SubCell"/>
</dbReference>
<dbReference type="OrthoDB" id="421993at2759"/>
<reference evidence="8 9" key="1">
    <citation type="journal article" date="2018" name="Plant J.">
        <title>Genome sequences of Chlorella sorokiniana UTEX 1602 and Micractinium conductrix SAG 241.80: implications to maltose excretion by a green alga.</title>
        <authorList>
            <person name="Arriola M.B."/>
            <person name="Velmurugan N."/>
            <person name="Zhang Y."/>
            <person name="Plunkett M.H."/>
            <person name="Hondzo H."/>
            <person name="Barney B.M."/>
        </authorList>
    </citation>
    <scope>NUCLEOTIDE SEQUENCE [LARGE SCALE GENOMIC DNA]</scope>
    <source>
        <strain evidence="8 9">SAG 241.80</strain>
    </source>
</reference>
<keyword evidence="5" id="KW-0472">Membrane</keyword>
<evidence type="ECO:0000256" key="4">
    <source>
        <dbReference type="ARBA" id="ARBA00022989"/>
    </source>
</evidence>
<dbReference type="Pfam" id="PF01226">
    <property type="entry name" value="Form_Nir_trans"/>
    <property type="match status" value="1"/>
</dbReference>
<dbReference type="Gene3D" id="3.90.1300.10">
    <property type="entry name" value="Amidase signature (AS) domain"/>
    <property type="match status" value="1"/>
</dbReference>
<dbReference type="STRING" id="554055.A0A2P6V2Z4"/>
<dbReference type="GO" id="GO:0016787">
    <property type="term" value="F:hydrolase activity"/>
    <property type="evidence" value="ECO:0007669"/>
    <property type="project" value="UniProtKB-KW"/>
</dbReference>
<comment type="similarity">
    <text evidence="2">Belongs to the amidase family.</text>
</comment>
<dbReference type="InterPro" id="IPR000120">
    <property type="entry name" value="Amidase"/>
</dbReference>
<gene>
    <name evidence="8" type="ORF">C2E20_7995</name>
</gene>
<dbReference type="EMBL" id="LHPF02000037">
    <property type="protein sequence ID" value="PSC68462.1"/>
    <property type="molecule type" value="Genomic_DNA"/>
</dbReference>
<evidence type="ECO:0000256" key="5">
    <source>
        <dbReference type="ARBA" id="ARBA00023136"/>
    </source>
</evidence>
<evidence type="ECO:0000313" key="9">
    <source>
        <dbReference type="Proteomes" id="UP000239649"/>
    </source>
</evidence>
<keyword evidence="3" id="KW-0812">Transmembrane</keyword>
<evidence type="ECO:0000256" key="3">
    <source>
        <dbReference type="ARBA" id="ARBA00022692"/>
    </source>
</evidence>
<accession>A0A2P6V2Z4</accession>
<evidence type="ECO:0000313" key="8">
    <source>
        <dbReference type="EMBL" id="PSC68462.1"/>
    </source>
</evidence>